<feature type="domain" description="C-type lectin" evidence="2">
    <location>
        <begin position="67"/>
        <end position="186"/>
    </location>
</feature>
<feature type="domain" description="C-type lectin" evidence="2">
    <location>
        <begin position="372"/>
        <end position="474"/>
    </location>
</feature>
<dbReference type="PROSITE" id="PS50041">
    <property type="entry name" value="C_TYPE_LECTIN_2"/>
    <property type="match status" value="3"/>
</dbReference>
<dbReference type="PANTHER" id="PTHR45784:SF3">
    <property type="entry name" value="C-TYPE LECTIN DOMAIN FAMILY 4 MEMBER K-LIKE-RELATED"/>
    <property type="match status" value="1"/>
</dbReference>
<dbReference type="InterPro" id="IPR016186">
    <property type="entry name" value="C-type_lectin-like/link_sf"/>
</dbReference>
<organism evidence="3 4">
    <name type="scientific">Mugilogobius chulae</name>
    <name type="common">yellowstripe goby</name>
    <dbReference type="NCBI Taxonomy" id="88201"/>
    <lineage>
        <taxon>Eukaryota</taxon>
        <taxon>Metazoa</taxon>
        <taxon>Chordata</taxon>
        <taxon>Craniata</taxon>
        <taxon>Vertebrata</taxon>
        <taxon>Euteleostomi</taxon>
        <taxon>Actinopterygii</taxon>
        <taxon>Neopterygii</taxon>
        <taxon>Teleostei</taxon>
        <taxon>Neoteleostei</taxon>
        <taxon>Acanthomorphata</taxon>
        <taxon>Gobiaria</taxon>
        <taxon>Gobiiformes</taxon>
        <taxon>Gobioidei</taxon>
        <taxon>Gobiidae</taxon>
        <taxon>Gobionellinae</taxon>
        <taxon>Mugilogobius</taxon>
    </lineage>
</organism>
<dbReference type="SUPFAM" id="SSF56436">
    <property type="entry name" value="C-type lectin-like"/>
    <property type="match status" value="3"/>
</dbReference>
<evidence type="ECO:0000313" key="4">
    <source>
        <dbReference type="Proteomes" id="UP001460270"/>
    </source>
</evidence>
<dbReference type="Pfam" id="PF00059">
    <property type="entry name" value="Lectin_C"/>
    <property type="match status" value="3"/>
</dbReference>
<keyword evidence="4" id="KW-1185">Reference proteome</keyword>
<dbReference type="InterPro" id="IPR018378">
    <property type="entry name" value="C-type_lectin_CS"/>
</dbReference>
<keyword evidence="1" id="KW-1015">Disulfide bond</keyword>
<dbReference type="Proteomes" id="UP001460270">
    <property type="component" value="Unassembled WGS sequence"/>
</dbReference>
<dbReference type="EMBL" id="JBBPFD010000001">
    <property type="protein sequence ID" value="KAK7944908.1"/>
    <property type="molecule type" value="Genomic_DNA"/>
</dbReference>
<accession>A0AAW0Q1G5</accession>
<protein>
    <recommendedName>
        <fullName evidence="2">C-type lectin domain-containing protein</fullName>
    </recommendedName>
</protein>
<reference evidence="4" key="1">
    <citation type="submission" date="2024-04" db="EMBL/GenBank/DDBJ databases">
        <title>Salinicola lusitanus LLJ914,a marine bacterium isolated from the Okinawa Trough.</title>
        <authorList>
            <person name="Li J."/>
        </authorList>
    </citation>
    <scope>NUCLEOTIDE SEQUENCE [LARGE SCALE GENOMIC DNA]</scope>
</reference>
<comment type="caution">
    <text evidence="3">The sequence shown here is derived from an EMBL/GenBank/DDBJ whole genome shotgun (WGS) entry which is preliminary data.</text>
</comment>
<gene>
    <name evidence="3" type="ORF">WMY93_000636</name>
</gene>
<evidence type="ECO:0000259" key="2">
    <source>
        <dbReference type="PROSITE" id="PS50041"/>
    </source>
</evidence>
<dbReference type="SMART" id="SM00034">
    <property type="entry name" value="CLECT"/>
    <property type="match status" value="3"/>
</dbReference>
<dbReference type="PROSITE" id="PS00615">
    <property type="entry name" value="C_TYPE_LECTIN_1"/>
    <property type="match status" value="1"/>
</dbReference>
<dbReference type="InterPro" id="IPR016187">
    <property type="entry name" value="CTDL_fold"/>
</dbReference>
<dbReference type="Gene3D" id="3.10.100.10">
    <property type="entry name" value="Mannose-Binding Protein A, subunit A"/>
    <property type="match status" value="3"/>
</dbReference>
<dbReference type="InterPro" id="IPR001304">
    <property type="entry name" value="C-type_lectin-like"/>
</dbReference>
<sequence>MPRLLSASEVESRTVRLEQVESRTVRVEQVESRTVRVEQVESRTVRVEQVESRTVRVEQVESRTVRVEDHEYHFISEPKSWAEAQEFCRTHYTDLVTVNHMTDLQALRAAAVGQPDAWIGLYQTSNSLGDRNFHWSQPNITDKPGGYAWQSGRPTSTDPPRDCVVYTGYDDWLDVLCENNEAVSCYDESTGTVIDIEQRMTWLKAQLYCRTHHTDLMSGITQQNLFKAKYPSRSKGYWIGLFRDTWGWSDGSNSSFRNMKTEVNPQTKKCAALTSDGRWESEDCGLQKPFICHGALKTRKTVVKMKLSSLVDLNSLDPFIIQKLNEHLRANNITDVKLSWKEAKTKKLSKNLKMDLSLWIAVLLGQLCFCVCQDHKYHFISEPKSWTEAQEFCRRRYIDLVTVNNMSDLQALRAAANGQPDAWIGLYLTSENRKWLWAQPELTYSYPGMGVWWAGRPKDELVRNCGVLTSKNTWTGLYGPEALGADAGLTQVQYKHESE</sequence>
<evidence type="ECO:0000313" key="3">
    <source>
        <dbReference type="EMBL" id="KAK7944908.1"/>
    </source>
</evidence>
<evidence type="ECO:0000256" key="1">
    <source>
        <dbReference type="ARBA" id="ARBA00023157"/>
    </source>
</evidence>
<dbReference type="AlphaFoldDB" id="A0AAW0Q1G5"/>
<feature type="domain" description="C-type lectin" evidence="2">
    <location>
        <begin position="185"/>
        <end position="293"/>
    </location>
</feature>
<name>A0AAW0Q1G5_9GOBI</name>
<dbReference type="PANTHER" id="PTHR45784">
    <property type="entry name" value="C-TYPE LECTIN DOMAIN FAMILY 20 MEMBER A-RELATED"/>
    <property type="match status" value="1"/>
</dbReference>
<proteinExistence type="predicted"/>